<keyword evidence="8" id="KW-0963">Cytoplasm</keyword>
<dbReference type="PANTHER" id="PTHR21299:SF1">
    <property type="entry name" value="PANTOATE--BETA-ALANINE LIGASE"/>
    <property type="match status" value="1"/>
</dbReference>
<dbReference type="AlphaFoldDB" id="A0A1B7JML2"/>
<keyword evidence="3 8" id="KW-0436">Ligase</keyword>
<dbReference type="FunFam" id="3.40.50.620:FF:000013">
    <property type="entry name" value="Pantothenate synthetase"/>
    <property type="match status" value="1"/>
</dbReference>
<dbReference type="RefSeq" id="WP_068446225.1">
    <property type="nucleotide sequence ID" value="NZ_LXEW01000042.1"/>
</dbReference>
<dbReference type="PANTHER" id="PTHR21299">
    <property type="entry name" value="CYTIDYLATE KINASE/PANTOATE-BETA-ALANINE LIGASE"/>
    <property type="match status" value="1"/>
</dbReference>
<keyword evidence="4 8" id="KW-0566">Pantothenate biosynthesis</keyword>
<comment type="miscellaneous">
    <text evidence="8">The reaction proceeds by a bi uni uni bi ping pong mechanism.</text>
</comment>
<name>A0A1B7JML2_9GAMM</name>
<evidence type="ECO:0000256" key="2">
    <source>
        <dbReference type="ARBA" id="ARBA00009256"/>
    </source>
</evidence>
<evidence type="ECO:0000313" key="10">
    <source>
        <dbReference type="Proteomes" id="UP000078224"/>
    </source>
</evidence>
<feature type="active site" description="Proton donor" evidence="8">
    <location>
        <position position="37"/>
    </location>
</feature>
<feature type="binding site" evidence="8">
    <location>
        <position position="61"/>
    </location>
    <ligand>
        <name>(R)-pantoate</name>
        <dbReference type="ChEBI" id="CHEBI:15980"/>
    </ligand>
</feature>
<dbReference type="HAMAP" id="MF_00158">
    <property type="entry name" value="PanC"/>
    <property type="match status" value="1"/>
</dbReference>
<feature type="binding site" evidence="8">
    <location>
        <position position="155"/>
    </location>
    <ligand>
        <name>(R)-pantoate</name>
        <dbReference type="ChEBI" id="CHEBI:15980"/>
    </ligand>
</feature>
<dbReference type="EC" id="6.3.2.1" evidence="8"/>
<dbReference type="UniPathway" id="UPA00028">
    <property type="reaction ID" value="UER00005"/>
</dbReference>
<evidence type="ECO:0000256" key="7">
    <source>
        <dbReference type="ARBA" id="ARBA00048258"/>
    </source>
</evidence>
<comment type="function">
    <text evidence="8">Catalyzes the condensation of pantoate with beta-alanine in an ATP-dependent reaction via a pantoyl-adenylate intermediate.</text>
</comment>
<feature type="binding site" evidence="8">
    <location>
        <begin position="30"/>
        <end position="37"/>
    </location>
    <ligand>
        <name>ATP</name>
        <dbReference type="ChEBI" id="CHEBI:30616"/>
    </ligand>
</feature>
<feature type="binding site" evidence="8">
    <location>
        <begin position="149"/>
        <end position="152"/>
    </location>
    <ligand>
        <name>ATP</name>
        <dbReference type="ChEBI" id="CHEBI:30616"/>
    </ligand>
</feature>
<dbReference type="GO" id="GO:0005829">
    <property type="term" value="C:cytosol"/>
    <property type="evidence" value="ECO:0007669"/>
    <property type="project" value="TreeGrafter"/>
</dbReference>
<dbReference type="EMBL" id="LXEW01000042">
    <property type="protein sequence ID" value="OAT49148.1"/>
    <property type="molecule type" value="Genomic_DNA"/>
</dbReference>
<dbReference type="CDD" id="cd00560">
    <property type="entry name" value="PanC"/>
    <property type="match status" value="1"/>
</dbReference>
<proteinExistence type="inferred from homology"/>
<organism evidence="9 10">
    <name type="scientific">Providencia heimbachae ATCC 35613</name>
    <dbReference type="NCBI Taxonomy" id="1354272"/>
    <lineage>
        <taxon>Bacteria</taxon>
        <taxon>Pseudomonadati</taxon>
        <taxon>Pseudomonadota</taxon>
        <taxon>Gammaproteobacteria</taxon>
        <taxon>Enterobacterales</taxon>
        <taxon>Morganellaceae</taxon>
        <taxon>Providencia</taxon>
    </lineage>
</organism>
<dbReference type="GO" id="GO:0015940">
    <property type="term" value="P:pantothenate biosynthetic process"/>
    <property type="evidence" value="ECO:0007669"/>
    <property type="project" value="UniProtKB-UniRule"/>
</dbReference>
<dbReference type="PATRIC" id="fig|1354272.4.peg.3187"/>
<protein>
    <recommendedName>
        <fullName evidence="8">Pantothenate synthetase</fullName>
        <shortName evidence="8">PS</shortName>
        <ecNumber evidence="8">6.3.2.1</ecNumber>
    </recommendedName>
    <alternativeName>
        <fullName evidence="8">Pantoate--beta-alanine ligase</fullName>
    </alternativeName>
    <alternativeName>
        <fullName evidence="8">Pantoate-activating enzyme</fullName>
    </alternativeName>
</protein>
<dbReference type="Gene3D" id="3.30.1300.10">
    <property type="entry name" value="Pantoate-beta-alanine ligase, C-terminal domain"/>
    <property type="match status" value="1"/>
</dbReference>
<feature type="binding site" evidence="8">
    <location>
        <begin position="186"/>
        <end position="189"/>
    </location>
    <ligand>
        <name>ATP</name>
        <dbReference type="ChEBI" id="CHEBI:30616"/>
    </ligand>
</feature>
<evidence type="ECO:0000256" key="6">
    <source>
        <dbReference type="ARBA" id="ARBA00022840"/>
    </source>
</evidence>
<comment type="subcellular location">
    <subcellularLocation>
        <location evidence="8">Cytoplasm</location>
    </subcellularLocation>
</comment>
<reference evidence="9 10" key="1">
    <citation type="submission" date="2016-04" db="EMBL/GenBank/DDBJ databases">
        <title>ATOL: Assembling a taxonomically balanced genome-scale reconstruction of the evolutionary history of the Enterobacteriaceae.</title>
        <authorList>
            <person name="Plunkett G.III."/>
            <person name="Neeno-Eckwall E.C."/>
            <person name="Glasner J.D."/>
            <person name="Perna N.T."/>
        </authorList>
    </citation>
    <scope>NUCLEOTIDE SEQUENCE [LARGE SCALE GENOMIC DNA]</scope>
    <source>
        <strain evidence="9 10">ATCC 35613</strain>
    </source>
</reference>
<dbReference type="SUPFAM" id="SSF52374">
    <property type="entry name" value="Nucleotidylyl transferase"/>
    <property type="match status" value="1"/>
</dbReference>
<evidence type="ECO:0000256" key="1">
    <source>
        <dbReference type="ARBA" id="ARBA00004990"/>
    </source>
</evidence>
<dbReference type="Pfam" id="PF02569">
    <property type="entry name" value="Pantoate_ligase"/>
    <property type="match status" value="1"/>
</dbReference>
<keyword evidence="6 8" id="KW-0067">ATP-binding</keyword>
<comment type="caution">
    <text evidence="9">The sequence shown here is derived from an EMBL/GenBank/DDBJ whole genome shotgun (WGS) entry which is preliminary data.</text>
</comment>
<keyword evidence="5 8" id="KW-0547">Nucleotide-binding</keyword>
<evidence type="ECO:0000256" key="4">
    <source>
        <dbReference type="ARBA" id="ARBA00022655"/>
    </source>
</evidence>
<feature type="binding site" evidence="8">
    <location>
        <position position="178"/>
    </location>
    <ligand>
        <name>ATP</name>
        <dbReference type="ChEBI" id="CHEBI:30616"/>
    </ligand>
</feature>
<comment type="similarity">
    <text evidence="2 8">Belongs to the pantothenate synthetase family.</text>
</comment>
<dbReference type="Proteomes" id="UP000078224">
    <property type="component" value="Unassembled WGS sequence"/>
</dbReference>
<dbReference type="Gene3D" id="3.40.50.620">
    <property type="entry name" value="HUPs"/>
    <property type="match status" value="1"/>
</dbReference>
<dbReference type="NCBIfam" id="TIGR00125">
    <property type="entry name" value="cyt_tran_rel"/>
    <property type="match status" value="1"/>
</dbReference>
<dbReference type="InterPro" id="IPR014729">
    <property type="entry name" value="Rossmann-like_a/b/a_fold"/>
</dbReference>
<dbReference type="NCBIfam" id="TIGR00018">
    <property type="entry name" value="panC"/>
    <property type="match status" value="1"/>
</dbReference>
<sequence length="287" mass="32236">MLIVETALILRREIRRWKQEGKRIALVPTMGNLHDGHLAIIDQAKQQADIVIASIFVNPMQFDRQSDLANYPRTLQEDCEKLKRRGIHLVFAPSPQEFYPQGMEKQTFVEVPELSTILEGASRPGHFRGVATVITKLFNLVQPDIALFGEKDYQQLQVIRKLVSDLSFDTQIISVPTVRAKNGLALSSRNNNLSAEELKKAPQLHSIMLHAGQKLVESPNTAPVIIEEMNESLRQAGFTPDELFIRDADTLAELSNSSQRAVILMAAWLGQTRLIDNLQLDLPIDIA</sequence>
<evidence type="ECO:0000256" key="5">
    <source>
        <dbReference type="ARBA" id="ARBA00022741"/>
    </source>
</evidence>
<dbReference type="InterPro" id="IPR042176">
    <property type="entry name" value="Pantoate_ligase_C"/>
</dbReference>
<keyword evidence="10" id="KW-1185">Reference proteome</keyword>
<evidence type="ECO:0000256" key="3">
    <source>
        <dbReference type="ARBA" id="ARBA00022598"/>
    </source>
</evidence>
<dbReference type="GO" id="GO:0004592">
    <property type="term" value="F:pantoate-beta-alanine ligase activity"/>
    <property type="evidence" value="ECO:0007669"/>
    <property type="project" value="UniProtKB-UniRule"/>
</dbReference>
<comment type="subunit">
    <text evidence="8">Homodimer.</text>
</comment>
<evidence type="ECO:0000256" key="8">
    <source>
        <dbReference type="HAMAP-Rule" id="MF_00158"/>
    </source>
</evidence>
<dbReference type="GO" id="GO:0005524">
    <property type="term" value="F:ATP binding"/>
    <property type="evidence" value="ECO:0007669"/>
    <property type="project" value="UniProtKB-KW"/>
</dbReference>
<dbReference type="InterPro" id="IPR004821">
    <property type="entry name" value="Cyt_trans-like"/>
</dbReference>
<dbReference type="OrthoDB" id="9773087at2"/>
<gene>
    <name evidence="8" type="primary">panC</name>
    <name evidence="9" type="ORF">M998_3124</name>
</gene>
<accession>A0A1B7JML2</accession>
<comment type="pathway">
    <text evidence="1 8">Cofactor biosynthesis; (R)-pantothenate biosynthesis; (R)-pantothenate from (R)-pantoate and beta-alanine: step 1/1.</text>
</comment>
<dbReference type="InterPro" id="IPR003721">
    <property type="entry name" value="Pantoate_ligase"/>
</dbReference>
<comment type="catalytic activity">
    <reaction evidence="7 8">
        <text>(R)-pantoate + beta-alanine + ATP = (R)-pantothenate + AMP + diphosphate + H(+)</text>
        <dbReference type="Rhea" id="RHEA:10912"/>
        <dbReference type="ChEBI" id="CHEBI:15378"/>
        <dbReference type="ChEBI" id="CHEBI:15980"/>
        <dbReference type="ChEBI" id="CHEBI:29032"/>
        <dbReference type="ChEBI" id="CHEBI:30616"/>
        <dbReference type="ChEBI" id="CHEBI:33019"/>
        <dbReference type="ChEBI" id="CHEBI:57966"/>
        <dbReference type="ChEBI" id="CHEBI:456215"/>
        <dbReference type="EC" id="6.3.2.1"/>
    </reaction>
</comment>
<evidence type="ECO:0000313" key="9">
    <source>
        <dbReference type="EMBL" id="OAT49148.1"/>
    </source>
</evidence>
<feature type="binding site" evidence="8">
    <location>
        <position position="61"/>
    </location>
    <ligand>
        <name>beta-alanine</name>
        <dbReference type="ChEBI" id="CHEBI:57966"/>
    </ligand>
</feature>